<accession>A0A5B7K988</accession>
<reference evidence="1 2" key="1">
    <citation type="submission" date="2019-05" db="EMBL/GenBank/DDBJ databases">
        <title>Another draft genome of Portunus trituberculatus and its Hox gene families provides insights of decapod evolution.</title>
        <authorList>
            <person name="Jeong J.-H."/>
            <person name="Song I."/>
            <person name="Kim S."/>
            <person name="Choi T."/>
            <person name="Kim D."/>
            <person name="Ryu S."/>
            <person name="Kim W."/>
        </authorList>
    </citation>
    <scope>NUCLEOTIDE SEQUENCE [LARGE SCALE GENOMIC DNA]</scope>
    <source>
        <tissue evidence="1">Muscle</tissue>
    </source>
</reference>
<dbReference type="EMBL" id="VSRR010127923">
    <property type="protein sequence ID" value="MPD01619.1"/>
    <property type="molecule type" value="Genomic_DNA"/>
</dbReference>
<sequence>MMFCYCQADGTDIESGTVPTHPWESYYIGDRQCYDNSVLSCRSLALKKTLLTGRAERHAWEVGVEWG</sequence>
<protein>
    <submittedName>
        <fullName evidence="1">Uncharacterized protein</fullName>
    </submittedName>
</protein>
<dbReference type="Proteomes" id="UP000324222">
    <property type="component" value="Unassembled WGS sequence"/>
</dbReference>
<organism evidence="1 2">
    <name type="scientific">Portunus trituberculatus</name>
    <name type="common">Swimming crab</name>
    <name type="synonym">Neptunus trituberculatus</name>
    <dbReference type="NCBI Taxonomy" id="210409"/>
    <lineage>
        <taxon>Eukaryota</taxon>
        <taxon>Metazoa</taxon>
        <taxon>Ecdysozoa</taxon>
        <taxon>Arthropoda</taxon>
        <taxon>Crustacea</taxon>
        <taxon>Multicrustacea</taxon>
        <taxon>Malacostraca</taxon>
        <taxon>Eumalacostraca</taxon>
        <taxon>Eucarida</taxon>
        <taxon>Decapoda</taxon>
        <taxon>Pleocyemata</taxon>
        <taxon>Brachyura</taxon>
        <taxon>Eubrachyura</taxon>
        <taxon>Portunoidea</taxon>
        <taxon>Portunidae</taxon>
        <taxon>Portuninae</taxon>
        <taxon>Portunus</taxon>
    </lineage>
</organism>
<evidence type="ECO:0000313" key="1">
    <source>
        <dbReference type="EMBL" id="MPD01619.1"/>
    </source>
</evidence>
<proteinExistence type="predicted"/>
<keyword evidence="2" id="KW-1185">Reference proteome</keyword>
<comment type="caution">
    <text evidence="1">The sequence shown here is derived from an EMBL/GenBank/DDBJ whole genome shotgun (WGS) entry which is preliminary data.</text>
</comment>
<evidence type="ECO:0000313" key="2">
    <source>
        <dbReference type="Proteomes" id="UP000324222"/>
    </source>
</evidence>
<name>A0A5B7K988_PORTR</name>
<dbReference type="AlphaFoldDB" id="A0A5B7K988"/>
<gene>
    <name evidence="1" type="ORF">E2C01_097153</name>
</gene>